<feature type="domain" description="VDE lipocalin" evidence="2">
    <location>
        <begin position="127"/>
        <end position="426"/>
    </location>
</feature>
<evidence type="ECO:0000256" key="1">
    <source>
        <dbReference type="SAM" id="MobiDB-lite"/>
    </source>
</evidence>
<feature type="region of interest" description="Disordered" evidence="1">
    <location>
        <begin position="273"/>
        <end position="292"/>
    </location>
</feature>
<feature type="region of interest" description="Disordered" evidence="1">
    <location>
        <begin position="1"/>
        <end position="21"/>
    </location>
</feature>
<dbReference type="PANTHER" id="PTHR33970:SF1">
    <property type="entry name" value="VIOLAXANTHIN DE-EPOXIDASE, CHLOROPLASTIC"/>
    <property type="match status" value="1"/>
</dbReference>
<sequence>MTNTLSFVTPSRRPSSKMCRRERSSSVAVKAALIVTMAAIGPCSTSAFSHPPAHLTFARTFESTSELQMASSGETSEETQFFQSATKFVATAALSAALFFGAGSAVAEDELAAKYGGKGFDSSLVDQQCLVDKCSLQAKACLADDPSCRKGLTCTAKCMGDNACITGCMARYGDTNLDNLLKCTIEDNECIKVAILPGGGDKFGEEPLPPAPTVPKFQLASMEGAWYKVAGFNPNYDCYACQRNTFSSPEGGNMLGLGKDRLQLDVEFSMPRMLPDGSPPPPENKRETIKSQEGGGFLVGSKSIGFNDYATHETMIFDGAKDAKSALSNLVLGKGSGEKSYSRTAHSEGEMFGLKFWENWYIIGENDVDQPDFKFVFYNGKTRQNTYEGAFVYSRTKDLGPEAMKKVYKIAADAGMNPDQFCKIQNGCFQDEQTFVTQPETGLGAPSNPFRGILASTKVSQLLGVESVAAENLRPAKFTPAYPKDDTGRAWWYNVGDYFEDPHRHFQVMDDSRVIMEWPETVKNQQTK</sequence>
<feature type="compositionally biased region" description="Polar residues" evidence="1">
    <location>
        <begin position="1"/>
        <end position="13"/>
    </location>
</feature>
<evidence type="ECO:0000313" key="3">
    <source>
        <dbReference type="EMBL" id="CAD9824706.1"/>
    </source>
</evidence>
<proteinExistence type="predicted"/>
<organism evidence="3">
    <name type="scientific">Attheya septentrionalis</name>
    <dbReference type="NCBI Taxonomy" id="420275"/>
    <lineage>
        <taxon>Eukaryota</taxon>
        <taxon>Sar</taxon>
        <taxon>Stramenopiles</taxon>
        <taxon>Ochrophyta</taxon>
        <taxon>Bacillariophyta</taxon>
        <taxon>Coscinodiscophyceae</taxon>
        <taxon>Chaetocerotophycidae</taxon>
        <taxon>Chaetocerotales</taxon>
        <taxon>Attheyaceae</taxon>
        <taxon>Attheya</taxon>
    </lineage>
</organism>
<dbReference type="EMBL" id="HBHQ01024550">
    <property type="protein sequence ID" value="CAD9824706.1"/>
    <property type="molecule type" value="Transcribed_RNA"/>
</dbReference>
<dbReference type="InterPro" id="IPR044682">
    <property type="entry name" value="VDE"/>
</dbReference>
<dbReference type="SUPFAM" id="SSF50814">
    <property type="entry name" value="Lipocalins"/>
    <property type="match status" value="1"/>
</dbReference>
<reference evidence="3" key="1">
    <citation type="submission" date="2021-01" db="EMBL/GenBank/DDBJ databases">
        <authorList>
            <person name="Corre E."/>
            <person name="Pelletier E."/>
            <person name="Niang G."/>
            <person name="Scheremetjew M."/>
            <person name="Finn R."/>
            <person name="Kale V."/>
            <person name="Holt S."/>
            <person name="Cochrane G."/>
            <person name="Meng A."/>
            <person name="Brown T."/>
            <person name="Cohen L."/>
        </authorList>
    </citation>
    <scope>NUCLEOTIDE SEQUENCE</scope>
    <source>
        <strain evidence="3">CCMP2084</strain>
    </source>
</reference>
<dbReference type="GO" id="GO:0046422">
    <property type="term" value="F:violaxanthin de-epoxidase activity"/>
    <property type="evidence" value="ECO:0007669"/>
    <property type="project" value="InterPro"/>
</dbReference>
<dbReference type="GO" id="GO:0010028">
    <property type="term" value="P:xanthophyll cycle"/>
    <property type="evidence" value="ECO:0007669"/>
    <property type="project" value="InterPro"/>
</dbReference>
<accession>A0A7S2UN01</accession>
<dbReference type="Gene3D" id="2.40.128.20">
    <property type="match status" value="1"/>
</dbReference>
<dbReference type="InterPro" id="IPR012674">
    <property type="entry name" value="Calycin"/>
</dbReference>
<gene>
    <name evidence="3" type="ORF">ASEP1449_LOCUS16540</name>
</gene>
<protein>
    <recommendedName>
        <fullName evidence="2">VDE lipocalin domain-containing protein</fullName>
    </recommendedName>
</protein>
<dbReference type="Pfam" id="PF07137">
    <property type="entry name" value="VDE"/>
    <property type="match status" value="1"/>
</dbReference>
<evidence type="ECO:0000259" key="2">
    <source>
        <dbReference type="Pfam" id="PF07137"/>
    </source>
</evidence>
<dbReference type="PANTHER" id="PTHR33970">
    <property type="entry name" value="VIOLAXANTHIN DE-EPOXIDASE, CHLOROPLASTIC-RELATED"/>
    <property type="match status" value="1"/>
</dbReference>
<dbReference type="InterPro" id="IPR010788">
    <property type="entry name" value="VDE_dom"/>
</dbReference>
<name>A0A7S2UN01_9STRA</name>
<dbReference type="AlphaFoldDB" id="A0A7S2UN01"/>